<sequence>MLVPLSGAQRLAGCMASRGVQPLLVWLVKFHRLLELARAANVELHEEYSRVLCNSN</sequence>
<dbReference type="AlphaFoldDB" id="A0AAV0L2E6"/>
<dbReference type="Proteomes" id="UP001154282">
    <property type="component" value="Unassembled WGS sequence"/>
</dbReference>
<proteinExistence type="predicted"/>
<keyword evidence="2" id="KW-1185">Reference proteome</keyword>
<protein>
    <submittedName>
        <fullName evidence="1">Uncharacterized protein</fullName>
    </submittedName>
</protein>
<comment type="caution">
    <text evidence="1">The sequence shown here is derived from an EMBL/GenBank/DDBJ whole genome shotgun (WGS) entry which is preliminary data.</text>
</comment>
<reference evidence="1" key="1">
    <citation type="submission" date="2022-08" db="EMBL/GenBank/DDBJ databases">
        <authorList>
            <person name="Gutierrez-Valencia J."/>
        </authorList>
    </citation>
    <scope>NUCLEOTIDE SEQUENCE</scope>
</reference>
<accession>A0AAV0L2E6</accession>
<name>A0AAV0L2E6_9ROSI</name>
<organism evidence="1 2">
    <name type="scientific">Linum tenue</name>
    <dbReference type="NCBI Taxonomy" id="586396"/>
    <lineage>
        <taxon>Eukaryota</taxon>
        <taxon>Viridiplantae</taxon>
        <taxon>Streptophyta</taxon>
        <taxon>Embryophyta</taxon>
        <taxon>Tracheophyta</taxon>
        <taxon>Spermatophyta</taxon>
        <taxon>Magnoliopsida</taxon>
        <taxon>eudicotyledons</taxon>
        <taxon>Gunneridae</taxon>
        <taxon>Pentapetalae</taxon>
        <taxon>rosids</taxon>
        <taxon>fabids</taxon>
        <taxon>Malpighiales</taxon>
        <taxon>Linaceae</taxon>
        <taxon>Linum</taxon>
    </lineage>
</organism>
<dbReference type="EMBL" id="CAMGYJ010000006">
    <property type="protein sequence ID" value="CAI0428391.1"/>
    <property type="molecule type" value="Genomic_DNA"/>
</dbReference>
<gene>
    <name evidence="1" type="ORF">LITE_LOCUS21621</name>
</gene>
<evidence type="ECO:0000313" key="1">
    <source>
        <dbReference type="EMBL" id="CAI0428391.1"/>
    </source>
</evidence>
<evidence type="ECO:0000313" key="2">
    <source>
        <dbReference type="Proteomes" id="UP001154282"/>
    </source>
</evidence>